<reference evidence="4" key="1">
    <citation type="submission" date="2015-11" db="EMBL/GenBank/DDBJ databases">
        <authorList>
            <person name="Varghese N."/>
        </authorList>
    </citation>
    <scope>NUCLEOTIDE SEQUENCE [LARGE SCALE GENOMIC DNA]</scope>
</reference>
<keyword evidence="1" id="KW-0812">Transmembrane</keyword>
<feature type="transmembrane region" description="Helical" evidence="1">
    <location>
        <begin position="6"/>
        <end position="23"/>
    </location>
</feature>
<dbReference type="AlphaFoldDB" id="A0A0S4N5B0"/>
<proteinExistence type="predicted"/>
<keyword evidence="1" id="KW-1133">Transmembrane helix</keyword>
<feature type="transmembrane region" description="Helical" evidence="1">
    <location>
        <begin position="73"/>
        <end position="92"/>
    </location>
</feature>
<feature type="transmembrane region" description="Helical" evidence="1">
    <location>
        <begin position="30"/>
        <end position="49"/>
    </location>
</feature>
<dbReference type="Proteomes" id="UP000320623">
    <property type="component" value="Unassembled WGS sequence"/>
</dbReference>
<dbReference type="Pfam" id="PF09990">
    <property type="entry name" value="DUF2231"/>
    <property type="match status" value="1"/>
</dbReference>
<feature type="domain" description="DUF2231" evidence="2">
    <location>
        <begin position="1"/>
        <end position="133"/>
    </location>
</feature>
<feature type="transmembrane region" description="Helical" evidence="1">
    <location>
        <begin position="99"/>
        <end position="117"/>
    </location>
</feature>
<keyword evidence="4" id="KW-1185">Reference proteome</keyword>
<name>A0A0S4N5B0_9BACT</name>
<evidence type="ECO:0000313" key="3">
    <source>
        <dbReference type="EMBL" id="CUU05912.1"/>
    </source>
</evidence>
<dbReference type="InterPro" id="IPR019251">
    <property type="entry name" value="DUF2231_TM"/>
</dbReference>
<evidence type="ECO:0000313" key="4">
    <source>
        <dbReference type="Proteomes" id="UP000320623"/>
    </source>
</evidence>
<gene>
    <name evidence="3" type="ORF">JGI1_01363</name>
</gene>
<dbReference type="STRING" id="1643428.GCA_001442855_01335"/>
<protein>
    <submittedName>
        <fullName evidence="3">Uncharacterized membrane protein</fullName>
    </submittedName>
</protein>
<accession>A0A0S4N5B0</accession>
<evidence type="ECO:0000256" key="1">
    <source>
        <dbReference type="SAM" id="Phobius"/>
    </source>
</evidence>
<evidence type="ECO:0000259" key="2">
    <source>
        <dbReference type="Pfam" id="PF09990"/>
    </source>
</evidence>
<dbReference type="EMBL" id="FAOO01000008">
    <property type="protein sequence ID" value="CUU05912.1"/>
    <property type="molecule type" value="Genomic_DNA"/>
</dbReference>
<keyword evidence="1" id="KW-0472">Membrane</keyword>
<sequence length="137" mass="15597">MLVHFPIAISVIAFIFEVLDFLTKGKFKNTTLLFISIVVLSSIFAVQSGNIESQRLKLSDEGFKVLTEHQESATYSLFVFGIVFMLKLYVFLRSQKTSSFLVFVLFFLYLVGLFFIFKTAYSGAELVFKFGVVLKQS</sequence>
<organism evidence="3 4">
    <name type="scientific">Candidatus Thermokryptus mobilis</name>
    <dbReference type="NCBI Taxonomy" id="1643428"/>
    <lineage>
        <taxon>Bacteria</taxon>
        <taxon>Pseudomonadati</taxon>
        <taxon>Candidatus Kryptoniota</taxon>
        <taxon>Candidatus Thermokryptus</taxon>
    </lineage>
</organism>